<dbReference type="InterPro" id="IPR013785">
    <property type="entry name" value="Aldolase_TIM"/>
</dbReference>
<name>A0ABR7ZVN0_9CYAN</name>
<comment type="pathway">
    <text evidence="2 8">Metabolic intermediate biosynthesis; chorismate biosynthesis; chorismate from D-erythrose 4-phosphate and phosphoenolpyruvate: step 1/7.</text>
</comment>
<dbReference type="NCBIfam" id="TIGR00034">
    <property type="entry name" value="aroFGH"/>
    <property type="match status" value="1"/>
</dbReference>
<dbReference type="Proteomes" id="UP000642094">
    <property type="component" value="Unassembled WGS sequence"/>
</dbReference>
<dbReference type="InterPro" id="IPR006218">
    <property type="entry name" value="DAHP1/KDSA"/>
</dbReference>
<dbReference type="Gene3D" id="3.20.20.70">
    <property type="entry name" value="Aldolase class I"/>
    <property type="match status" value="1"/>
</dbReference>
<evidence type="ECO:0000256" key="8">
    <source>
        <dbReference type="PIRNR" id="PIRNR001361"/>
    </source>
</evidence>
<comment type="similarity">
    <text evidence="3 8">Belongs to the class-I DAHP synthase family.</text>
</comment>
<dbReference type="PANTHER" id="PTHR21225:SF10">
    <property type="entry name" value="PHOSPHO-2-DEHYDRO-3-DEOXYHEPTONATE ALDOLASE, TYR-SENSITIVE"/>
    <property type="match status" value="1"/>
</dbReference>
<evidence type="ECO:0000256" key="3">
    <source>
        <dbReference type="ARBA" id="ARBA00007985"/>
    </source>
</evidence>
<dbReference type="InterPro" id="IPR006219">
    <property type="entry name" value="DAHP_synth_1"/>
</dbReference>
<evidence type="ECO:0000256" key="7">
    <source>
        <dbReference type="ARBA" id="ARBA00047508"/>
    </source>
</evidence>
<gene>
    <name evidence="10" type="ORF">H6F41_03990</name>
</gene>
<sequence length="374" mass="41169">MELNSVPPTEVAQISSQDIAELDQIKTSDLHVVETCPLLAPVELKTELPITSAIAKVVSSARDRIRNILNGSDRRLLVVVGPCSIHDVKAAREYAEKLAKFRDQVSDSLEIVMRVYFEKPRTTIGWKGLINDPHLNGTFDINYGLRMARELLLDVAKLGLPSATELLDPIVPQYLADLISWTAIGARTTESQTHREMSSGLSMPVGFKNGTDGSIDVAINALLSARQPHRFLGVSNEGRSSIVTTTGNPDGHIVLRGGKQGPNYDKTHVDAIANRLRDRNLLPYMMVDCSHDNSGQDYKNQPIVLQDIAEQVRNGSENIVGIMLESHLNRGKQPFPKDLNKLEYGKSITDGCINFEQTVETLTDLANAVRAGRL</sequence>
<organism evidence="10 11">
    <name type="scientific">Pseudanabaena mucicola FACHB-723</name>
    <dbReference type="NCBI Taxonomy" id="2692860"/>
    <lineage>
        <taxon>Bacteria</taxon>
        <taxon>Bacillati</taxon>
        <taxon>Cyanobacteriota</taxon>
        <taxon>Cyanophyceae</taxon>
        <taxon>Pseudanabaenales</taxon>
        <taxon>Pseudanabaenaceae</taxon>
        <taxon>Pseudanabaena</taxon>
    </lineage>
</organism>
<comment type="caution">
    <text evidence="10">The sequence shown here is derived from an EMBL/GenBank/DDBJ whole genome shotgun (WGS) entry which is preliminary data.</text>
</comment>
<dbReference type="PIRSF" id="PIRSF001361">
    <property type="entry name" value="DAHP_synthase"/>
    <property type="match status" value="1"/>
</dbReference>
<dbReference type="NCBIfam" id="NF009396">
    <property type="entry name" value="PRK12756.1"/>
    <property type="match status" value="1"/>
</dbReference>
<reference evidence="10 11" key="1">
    <citation type="journal article" date="2020" name="ISME J.">
        <title>Comparative genomics reveals insights into cyanobacterial evolution and habitat adaptation.</title>
        <authorList>
            <person name="Chen M.Y."/>
            <person name="Teng W.K."/>
            <person name="Zhao L."/>
            <person name="Hu C.X."/>
            <person name="Zhou Y.K."/>
            <person name="Han B.P."/>
            <person name="Song L.R."/>
            <person name="Shu W.S."/>
        </authorList>
    </citation>
    <scope>NUCLEOTIDE SEQUENCE [LARGE SCALE GENOMIC DNA]</scope>
    <source>
        <strain evidence="10 11">FACHB-723</strain>
    </source>
</reference>
<evidence type="ECO:0000259" key="9">
    <source>
        <dbReference type="Pfam" id="PF00793"/>
    </source>
</evidence>
<evidence type="ECO:0000256" key="1">
    <source>
        <dbReference type="ARBA" id="ARBA00003726"/>
    </source>
</evidence>
<comment type="function">
    <text evidence="1 8">Stereospecific condensation of phosphoenolpyruvate (PEP) and D-erythrose-4-phosphate (E4P) giving rise to 3-deoxy-D-arabino-heptulosonate-7-phosphate (DAHP).</text>
</comment>
<keyword evidence="5 8" id="KW-0808">Transferase</keyword>
<dbReference type="EC" id="2.5.1.54" evidence="8"/>
<evidence type="ECO:0000313" key="10">
    <source>
        <dbReference type="EMBL" id="MBD2187306.1"/>
    </source>
</evidence>
<dbReference type="NCBIfam" id="NF009395">
    <property type="entry name" value="PRK12755.1"/>
    <property type="match status" value="1"/>
</dbReference>
<dbReference type="EMBL" id="JACJQB010000004">
    <property type="protein sequence ID" value="MBD2187306.1"/>
    <property type="molecule type" value="Genomic_DNA"/>
</dbReference>
<keyword evidence="6 8" id="KW-0057">Aromatic amino acid biosynthesis</keyword>
<keyword evidence="4 8" id="KW-0028">Amino-acid biosynthesis</keyword>
<dbReference type="Pfam" id="PF00793">
    <property type="entry name" value="DAHP_synth_1"/>
    <property type="match status" value="1"/>
</dbReference>
<proteinExistence type="inferred from homology"/>
<evidence type="ECO:0000256" key="2">
    <source>
        <dbReference type="ARBA" id="ARBA00004688"/>
    </source>
</evidence>
<evidence type="ECO:0000256" key="5">
    <source>
        <dbReference type="ARBA" id="ARBA00022679"/>
    </source>
</evidence>
<feature type="domain" description="DAHP synthetase I/KDSA" evidence="9">
    <location>
        <begin position="67"/>
        <end position="361"/>
    </location>
</feature>
<evidence type="ECO:0000313" key="11">
    <source>
        <dbReference type="Proteomes" id="UP000642094"/>
    </source>
</evidence>
<comment type="catalytic activity">
    <reaction evidence="7 8">
        <text>D-erythrose 4-phosphate + phosphoenolpyruvate + H2O = 7-phospho-2-dehydro-3-deoxy-D-arabino-heptonate + phosphate</text>
        <dbReference type="Rhea" id="RHEA:14717"/>
        <dbReference type="ChEBI" id="CHEBI:15377"/>
        <dbReference type="ChEBI" id="CHEBI:16897"/>
        <dbReference type="ChEBI" id="CHEBI:43474"/>
        <dbReference type="ChEBI" id="CHEBI:58394"/>
        <dbReference type="ChEBI" id="CHEBI:58702"/>
        <dbReference type="EC" id="2.5.1.54"/>
    </reaction>
</comment>
<evidence type="ECO:0000256" key="6">
    <source>
        <dbReference type="ARBA" id="ARBA00023141"/>
    </source>
</evidence>
<evidence type="ECO:0000256" key="4">
    <source>
        <dbReference type="ARBA" id="ARBA00022605"/>
    </source>
</evidence>
<dbReference type="PANTHER" id="PTHR21225">
    <property type="entry name" value="PHOSPHO-2-DEHYDRO-3-DEOXYHEPTONATE ALDOLASE DAHP SYNTHETASE"/>
    <property type="match status" value="1"/>
</dbReference>
<protein>
    <recommendedName>
        <fullName evidence="8">Phospho-2-dehydro-3-deoxyheptonate aldolase</fullName>
        <ecNumber evidence="8">2.5.1.54</ecNumber>
    </recommendedName>
</protein>
<dbReference type="SUPFAM" id="SSF51569">
    <property type="entry name" value="Aldolase"/>
    <property type="match status" value="1"/>
</dbReference>
<dbReference type="RefSeq" id="WP_190402186.1">
    <property type="nucleotide sequence ID" value="NZ_JACJQB010000004.1"/>
</dbReference>
<accession>A0ABR7ZVN0</accession>
<dbReference type="GO" id="GO:0003849">
    <property type="term" value="F:3-deoxy-7-phosphoheptulonate synthase activity"/>
    <property type="evidence" value="ECO:0007669"/>
    <property type="project" value="UniProtKB-EC"/>
</dbReference>
<keyword evidence="11" id="KW-1185">Reference proteome</keyword>